<gene>
    <name evidence="2" type="primary">Hypp2342</name>
    <name evidence="2" type="ORF">BLAG_LOCUS16836</name>
</gene>
<evidence type="ECO:0000313" key="2">
    <source>
        <dbReference type="EMBL" id="CAH1261410.1"/>
    </source>
</evidence>
<name>A0A8J9ZRH1_BRALA</name>
<protein>
    <submittedName>
        <fullName evidence="2">Hypp2342 protein</fullName>
    </submittedName>
</protein>
<sequence length="212" mass="23728">MAGRKLPDGTLDDFLEFVRHQEVRDRFLEETPAAQGMQRFRPLPEIPAAATQGSLSPWDHGSDCDRYEDMNSEDEEEDEEDSCGFSAQVGGGGGDRTYSATVPKIVISPRDSRKTPSPMRPKTPSTPRDPPPPPQRIQREQMIQPRGKSQSREDVAMETVVTMTTPRRGSLHDGTSLKIPRDPLSVRRHSLGSPQDNELKLPRLSDRKSSLR</sequence>
<dbReference type="AlphaFoldDB" id="A0A8J9ZRH1"/>
<dbReference type="Proteomes" id="UP000838412">
    <property type="component" value="Chromosome 4"/>
</dbReference>
<dbReference type="EMBL" id="OV696689">
    <property type="protein sequence ID" value="CAH1261410.1"/>
    <property type="molecule type" value="Genomic_DNA"/>
</dbReference>
<keyword evidence="3" id="KW-1185">Reference proteome</keyword>
<accession>A0A8J9ZRH1</accession>
<organism evidence="2 3">
    <name type="scientific">Branchiostoma lanceolatum</name>
    <name type="common">Common lancelet</name>
    <name type="synonym">Amphioxus lanceolatum</name>
    <dbReference type="NCBI Taxonomy" id="7740"/>
    <lineage>
        <taxon>Eukaryota</taxon>
        <taxon>Metazoa</taxon>
        <taxon>Chordata</taxon>
        <taxon>Cephalochordata</taxon>
        <taxon>Leptocardii</taxon>
        <taxon>Amphioxiformes</taxon>
        <taxon>Branchiostomatidae</taxon>
        <taxon>Branchiostoma</taxon>
    </lineage>
</organism>
<feature type="compositionally biased region" description="Basic and acidic residues" evidence="1">
    <location>
        <begin position="60"/>
        <end position="69"/>
    </location>
</feature>
<feature type="compositionally biased region" description="Basic and acidic residues" evidence="1">
    <location>
        <begin position="197"/>
        <end position="212"/>
    </location>
</feature>
<feature type="compositionally biased region" description="Acidic residues" evidence="1">
    <location>
        <begin position="70"/>
        <end position="82"/>
    </location>
</feature>
<evidence type="ECO:0000256" key="1">
    <source>
        <dbReference type="SAM" id="MobiDB-lite"/>
    </source>
</evidence>
<reference evidence="2" key="1">
    <citation type="submission" date="2022-01" db="EMBL/GenBank/DDBJ databases">
        <authorList>
            <person name="Braso-Vives M."/>
        </authorList>
    </citation>
    <scope>NUCLEOTIDE SEQUENCE</scope>
</reference>
<proteinExistence type="predicted"/>
<dbReference type="OrthoDB" id="10322656at2759"/>
<feature type="region of interest" description="Disordered" evidence="1">
    <location>
        <begin position="29"/>
        <end position="212"/>
    </location>
</feature>
<evidence type="ECO:0000313" key="3">
    <source>
        <dbReference type="Proteomes" id="UP000838412"/>
    </source>
</evidence>